<dbReference type="GO" id="GO:0003676">
    <property type="term" value="F:nucleic acid binding"/>
    <property type="evidence" value="ECO:0007669"/>
    <property type="project" value="InterPro"/>
</dbReference>
<dbReference type="Pfam" id="PF17921">
    <property type="entry name" value="Integrase_H2C2"/>
    <property type="match status" value="1"/>
</dbReference>
<keyword evidence="3" id="KW-1185">Reference proteome</keyword>
<evidence type="ECO:0000259" key="2">
    <source>
        <dbReference type="PROSITE" id="PS50994"/>
    </source>
</evidence>
<dbReference type="CDD" id="cd09279">
    <property type="entry name" value="RNase_HI_like"/>
    <property type="match status" value="1"/>
</dbReference>
<dbReference type="PROSITE" id="PS50994">
    <property type="entry name" value="INTEGRASE"/>
    <property type="match status" value="1"/>
</dbReference>
<proteinExistence type="predicted"/>
<accession>A0A1S3TG12</accession>
<dbReference type="PANTHER" id="PTHR48475">
    <property type="entry name" value="RIBONUCLEASE H"/>
    <property type="match status" value="1"/>
</dbReference>
<dbReference type="InterPro" id="IPR000477">
    <property type="entry name" value="RT_dom"/>
</dbReference>
<dbReference type="KEGG" id="vra:106755127"/>
<dbReference type="CDD" id="cd01647">
    <property type="entry name" value="RT_LTR"/>
    <property type="match status" value="1"/>
</dbReference>
<dbReference type="GO" id="GO:0015074">
    <property type="term" value="P:DNA integration"/>
    <property type="evidence" value="ECO:0007669"/>
    <property type="project" value="InterPro"/>
</dbReference>
<dbReference type="GO" id="GO:0004523">
    <property type="term" value="F:RNA-DNA hybrid ribonuclease activity"/>
    <property type="evidence" value="ECO:0007669"/>
    <property type="project" value="InterPro"/>
</dbReference>
<dbReference type="GeneID" id="106755127"/>
<gene>
    <name evidence="4" type="primary">LOC106755127</name>
</gene>
<dbReference type="Proteomes" id="UP000087766">
    <property type="component" value="Unplaced"/>
</dbReference>
<dbReference type="Gene3D" id="1.10.340.70">
    <property type="match status" value="1"/>
</dbReference>
<evidence type="ECO:0000313" key="3">
    <source>
        <dbReference type="Proteomes" id="UP000087766"/>
    </source>
</evidence>
<dbReference type="InterPro" id="IPR002156">
    <property type="entry name" value="RNaseH_domain"/>
</dbReference>
<dbReference type="AlphaFoldDB" id="A0A1S3TG12"/>
<dbReference type="InterPro" id="IPR036397">
    <property type="entry name" value="RNaseH_sf"/>
</dbReference>
<dbReference type="PANTHER" id="PTHR48475:SF2">
    <property type="entry name" value="RIBONUCLEASE H"/>
    <property type="match status" value="1"/>
</dbReference>
<dbReference type="SUPFAM" id="SSF56672">
    <property type="entry name" value="DNA/RNA polymerases"/>
    <property type="match status" value="1"/>
</dbReference>
<dbReference type="InterPro" id="IPR012337">
    <property type="entry name" value="RNaseH-like_sf"/>
</dbReference>
<dbReference type="Pfam" id="PF00665">
    <property type="entry name" value="rve"/>
    <property type="match status" value="1"/>
</dbReference>
<feature type="domain" description="RNase H type-1" evidence="1">
    <location>
        <begin position="209"/>
        <end position="338"/>
    </location>
</feature>
<dbReference type="OrthoDB" id="1936626at2759"/>
<sequence length="614" mass="69928">MVKEANGTWRMCTDFTDLNKACPKYRRSGATYQRLMDKVFQDQIGRCMEVYVDDMVIRSRTVEEHVQNLEEVFGQVRKFGMRLNPLKCTFGVSAGKFLGFMLTSRGIEANLDKCKAILEMRSPHSLKEVQRLVGRLTSLSRFIPKLTDRIKPILAIMRKGAQEGWNEQCEAAFAEVKGILTNPPMMRRPDYGYELQLFLVVGEEAENQELQQWTLFVDGSSGRQGGGAGIVLEGPNDVVVEQALIFKFKISNNQAEYEVLITGLELARDLGIDSLSCRIDSQLIEGHMKENFQVKDKQLLQYYHKAAQLMAQFKSVELKYIPRGENTKADRLSKLTIGREQGHLTSLIRQVLFKPAIECLHVSCMVERDDWRREIMLLIKKQDEGTTLRSDESKQIARYVVIGEELYRRGYMTPMLKCLSKEESEYVMKELHEGICGRHGGGRSLRARALRAGFYWITMEKDCQTFVQKCVACSFPTGRAQLKFLLVAVDYFTKWVEAEPLAWITAAQVQKFVWKLICRFGIPKFIITDNGRQFVDGKLIKFYKELGITPLTSSELKKKLGEAKGAWVNELQQVLWGYRCSPHSATGESLFNLTYGTDAMLPVEVGGAIAKTNL</sequence>
<dbReference type="STRING" id="3916.A0A1S3TG12"/>
<dbReference type="PROSITE" id="PS50879">
    <property type="entry name" value="RNASE_H_1"/>
    <property type="match status" value="1"/>
</dbReference>
<dbReference type="Gene3D" id="3.30.420.10">
    <property type="entry name" value="Ribonuclease H-like superfamily/Ribonuclease H"/>
    <property type="match status" value="2"/>
</dbReference>
<dbReference type="Gene3D" id="3.30.70.270">
    <property type="match status" value="2"/>
</dbReference>
<reference evidence="4" key="1">
    <citation type="submission" date="2025-08" db="UniProtKB">
        <authorList>
            <consortium name="RefSeq"/>
        </authorList>
    </citation>
    <scope>IDENTIFICATION</scope>
    <source>
        <tissue evidence="4">Leaf</tissue>
    </source>
</reference>
<dbReference type="Pfam" id="PF13456">
    <property type="entry name" value="RVT_3"/>
    <property type="match status" value="1"/>
</dbReference>
<protein>
    <submittedName>
        <fullName evidence="4">Uncharacterized protein LOC106755127</fullName>
    </submittedName>
</protein>
<dbReference type="InterPro" id="IPR041588">
    <property type="entry name" value="Integrase_H2C2"/>
</dbReference>
<dbReference type="RefSeq" id="XP_014492709.1">
    <property type="nucleotide sequence ID" value="XM_014637223.1"/>
</dbReference>
<evidence type="ECO:0000259" key="1">
    <source>
        <dbReference type="PROSITE" id="PS50879"/>
    </source>
</evidence>
<evidence type="ECO:0000313" key="4">
    <source>
        <dbReference type="RefSeq" id="XP_014492709.1"/>
    </source>
</evidence>
<name>A0A1S3TG12_VIGRR</name>
<organism evidence="3 4">
    <name type="scientific">Vigna radiata var. radiata</name>
    <name type="common">Mung bean</name>
    <name type="synonym">Phaseolus aureus</name>
    <dbReference type="NCBI Taxonomy" id="3916"/>
    <lineage>
        <taxon>Eukaryota</taxon>
        <taxon>Viridiplantae</taxon>
        <taxon>Streptophyta</taxon>
        <taxon>Embryophyta</taxon>
        <taxon>Tracheophyta</taxon>
        <taxon>Spermatophyta</taxon>
        <taxon>Magnoliopsida</taxon>
        <taxon>eudicotyledons</taxon>
        <taxon>Gunneridae</taxon>
        <taxon>Pentapetalae</taxon>
        <taxon>rosids</taxon>
        <taxon>fabids</taxon>
        <taxon>Fabales</taxon>
        <taxon>Fabaceae</taxon>
        <taxon>Papilionoideae</taxon>
        <taxon>50 kb inversion clade</taxon>
        <taxon>NPAAA clade</taxon>
        <taxon>indigoferoid/millettioid clade</taxon>
        <taxon>Phaseoleae</taxon>
        <taxon>Vigna</taxon>
    </lineage>
</organism>
<dbReference type="SUPFAM" id="SSF53098">
    <property type="entry name" value="Ribonuclease H-like"/>
    <property type="match status" value="1"/>
</dbReference>
<dbReference type="Pfam" id="PF00078">
    <property type="entry name" value="RVT_1"/>
    <property type="match status" value="1"/>
</dbReference>
<feature type="domain" description="Integrase catalytic" evidence="2">
    <location>
        <begin position="448"/>
        <end position="558"/>
    </location>
</feature>
<dbReference type="InterPro" id="IPR043502">
    <property type="entry name" value="DNA/RNA_pol_sf"/>
</dbReference>
<dbReference type="InterPro" id="IPR043128">
    <property type="entry name" value="Rev_trsase/Diguanyl_cyclase"/>
</dbReference>
<dbReference type="InterPro" id="IPR001584">
    <property type="entry name" value="Integrase_cat-core"/>
</dbReference>